<evidence type="ECO:0000313" key="4">
    <source>
        <dbReference type="EMBL" id="CAG8515944.1"/>
    </source>
</evidence>
<evidence type="ECO:0000256" key="2">
    <source>
        <dbReference type="PROSITE-ProRule" id="PRU01133"/>
    </source>
</evidence>
<dbReference type="SUPFAM" id="SSF51316">
    <property type="entry name" value="Mss4-like"/>
    <property type="match status" value="1"/>
</dbReference>
<feature type="domain" description="TCTP" evidence="3">
    <location>
        <begin position="1"/>
        <end position="162"/>
    </location>
</feature>
<keyword evidence="5" id="KW-1185">Reference proteome</keyword>
<organism evidence="4 5">
    <name type="scientific">Paraglomus brasilianum</name>
    <dbReference type="NCBI Taxonomy" id="144538"/>
    <lineage>
        <taxon>Eukaryota</taxon>
        <taxon>Fungi</taxon>
        <taxon>Fungi incertae sedis</taxon>
        <taxon>Mucoromycota</taxon>
        <taxon>Glomeromycotina</taxon>
        <taxon>Glomeromycetes</taxon>
        <taxon>Paraglomerales</taxon>
        <taxon>Paraglomeraceae</taxon>
        <taxon>Paraglomus</taxon>
    </lineage>
</organism>
<dbReference type="GO" id="GO:0005737">
    <property type="term" value="C:cytoplasm"/>
    <property type="evidence" value="ECO:0007669"/>
    <property type="project" value="TreeGrafter"/>
</dbReference>
<protein>
    <recommendedName>
        <fullName evidence="1">Translationally-controlled tumor protein homolog</fullName>
    </recommendedName>
</protein>
<dbReference type="PROSITE" id="PS51797">
    <property type="entry name" value="TCTP_3"/>
    <property type="match status" value="1"/>
</dbReference>
<evidence type="ECO:0000313" key="5">
    <source>
        <dbReference type="Proteomes" id="UP000789739"/>
    </source>
</evidence>
<evidence type="ECO:0000256" key="1">
    <source>
        <dbReference type="ARBA" id="ARBA00014759"/>
    </source>
</evidence>
<accession>A0A9N9A1N9</accession>
<dbReference type="PANTHER" id="PTHR11991">
    <property type="entry name" value="TRANSLATIONALLY CONTROLLED TUMOR PROTEIN-RELATED"/>
    <property type="match status" value="1"/>
</dbReference>
<proteinExistence type="inferred from homology"/>
<gene>
    <name evidence="4" type="ORF">PBRASI_LOCUS3365</name>
</gene>
<dbReference type="InterPro" id="IPR034737">
    <property type="entry name" value="TCTP"/>
</dbReference>
<dbReference type="InterPro" id="IPR011057">
    <property type="entry name" value="Mss4-like_sf"/>
</dbReference>
<reference evidence="4" key="1">
    <citation type="submission" date="2021-06" db="EMBL/GenBank/DDBJ databases">
        <authorList>
            <person name="Kallberg Y."/>
            <person name="Tangrot J."/>
            <person name="Rosling A."/>
        </authorList>
    </citation>
    <scope>NUCLEOTIDE SEQUENCE</scope>
    <source>
        <strain evidence="4">BR232B</strain>
    </source>
</reference>
<dbReference type="EMBL" id="CAJVPI010000300">
    <property type="protein sequence ID" value="CAG8515944.1"/>
    <property type="molecule type" value="Genomic_DNA"/>
</dbReference>
<name>A0A9N9A1N9_9GLOM</name>
<sequence>MKIDDEFISDAYKIKDVDDFFFEIDCQMITVKDGVDVDIGANPSAEEQEESLEEGTRQVNNVINAFGLQSTSFDKKSYTTYIKGYLKKIKAYLEQNNPERAPVFEELAKVHVKKILTNFKDWEFYIGESIELDGMVALLNYREDGITPYLVLIKDGLKEYKVVMYRCMWLFAKSYFQIDDYH</sequence>
<dbReference type="InterPro" id="IPR018103">
    <property type="entry name" value="Translation_control_tumour_CS"/>
</dbReference>
<dbReference type="Gene3D" id="2.170.150.10">
    <property type="entry name" value="Metal Binding Protein, Guanine Nucleotide Exchange Factor, Chain A"/>
    <property type="match status" value="1"/>
</dbReference>
<dbReference type="GO" id="GO:0005509">
    <property type="term" value="F:calcium ion binding"/>
    <property type="evidence" value="ECO:0007669"/>
    <property type="project" value="TreeGrafter"/>
</dbReference>
<dbReference type="OrthoDB" id="10248936at2759"/>
<dbReference type="AlphaFoldDB" id="A0A9N9A1N9"/>
<dbReference type="InterPro" id="IPR011323">
    <property type="entry name" value="Mss4/transl-control_tumour"/>
</dbReference>
<comment type="caution">
    <text evidence="4">The sequence shown here is derived from an EMBL/GenBank/DDBJ whole genome shotgun (WGS) entry which is preliminary data.</text>
</comment>
<comment type="similarity">
    <text evidence="2">Belongs to the TCTP family.</text>
</comment>
<evidence type="ECO:0000259" key="3">
    <source>
        <dbReference type="PROSITE" id="PS51797"/>
    </source>
</evidence>
<dbReference type="Proteomes" id="UP000789739">
    <property type="component" value="Unassembled WGS sequence"/>
</dbReference>
<dbReference type="PANTHER" id="PTHR11991:SF0">
    <property type="entry name" value="TRANSLATIONALLY-CONTROLLED TUMOR PROTEIN"/>
    <property type="match status" value="1"/>
</dbReference>
<dbReference type="FunFam" id="2.170.150.10:FF:000002">
    <property type="entry name" value="Translationally-controlled tumor protein homolog"/>
    <property type="match status" value="1"/>
</dbReference>
<dbReference type="PROSITE" id="PS01003">
    <property type="entry name" value="TCTP_2"/>
    <property type="match status" value="1"/>
</dbReference>
<dbReference type="PROSITE" id="PS01002">
    <property type="entry name" value="TCTP_1"/>
    <property type="match status" value="1"/>
</dbReference>
<dbReference type="InterPro" id="IPR018105">
    <property type="entry name" value="Translational_control_tumour_p"/>
</dbReference>
<dbReference type="Pfam" id="PF00838">
    <property type="entry name" value="TCTP"/>
    <property type="match status" value="1"/>
</dbReference>